<protein>
    <submittedName>
        <fullName evidence="2">Uncharacterized protein</fullName>
    </submittedName>
</protein>
<dbReference type="Proteomes" id="UP000326202">
    <property type="component" value="Chromosome"/>
</dbReference>
<sequence length="72" mass="7706">MAVARVPAEGEFDEGLAIGRGLDGPNDDMRVHAVRARFLVSFVVLGLVIVNQLIFLTVIDAAEPGSIWTDIA</sequence>
<evidence type="ECO:0000256" key="1">
    <source>
        <dbReference type="SAM" id="Phobius"/>
    </source>
</evidence>
<gene>
    <name evidence="2" type="ORF">FRZ44_38950</name>
</gene>
<dbReference type="EMBL" id="CP042906">
    <property type="protein sequence ID" value="QEX18588.1"/>
    <property type="molecule type" value="Genomic_DNA"/>
</dbReference>
<keyword evidence="3" id="KW-1185">Reference proteome</keyword>
<accession>A0A5J6MLZ2</accession>
<keyword evidence="1" id="KW-1133">Transmembrane helix</keyword>
<evidence type="ECO:0000313" key="3">
    <source>
        <dbReference type="Proteomes" id="UP000326202"/>
    </source>
</evidence>
<keyword evidence="1" id="KW-0472">Membrane</keyword>
<keyword evidence="1" id="KW-0812">Transmembrane</keyword>
<evidence type="ECO:0000313" key="2">
    <source>
        <dbReference type="EMBL" id="QEX18588.1"/>
    </source>
</evidence>
<organism evidence="2 3">
    <name type="scientific">Hypericibacter terrae</name>
    <dbReference type="NCBI Taxonomy" id="2602015"/>
    <lineage>
        <taxon>Bacteria</taxon>
        <taxon>Pseudomonadati</taxon>
        <taxon>Pseudomonadota</taxon>
        <taxon>Alphaproteobacteria</taxon>
        <taxon>Rhodospirillales</taxon>
        <taxon>Dongiaceae</taxon>
        <taxon>Hypericibacter</taxon>
    </lineage>
</organism>
<dbReference type="AlphaFoldDB" id="A0A5J6MLZ2"/>
<feature type="transmembrane region" description="Helical" evidence="1">
    <location>
        <begin position="38"/>
        <end position="59"/>
    </location>
</feature>
<name>A0A5J6MLZ2_9PROT</name>
<reference evidence="2 3" key="1">
    <citation type="submission" date="2019-08" db="EMBL/GenBank/DDBJ databases">
        <title>Hyperibacter terrae gen. nov., sp. nov. and Hyperibacter viscosus sp. nov., two new members in the family Rhodospirillaceae isolated from the rhizosphere of Hypericum perforatum.</title>
        <authorList>
            <person name="Noviana Z."/>
        </authorList>
    </citation>
    <scope>NUCLEOTIDE SEQUENCE [LARGE SCALE GENOMIC DNA]</scope>
    <source>
        <strain evidence="2 3">R5913</strain>
    </source>
</reference>
<dbReference type="KEGG" id="htq:FRZ44_38950"/>
<proteinExistence type="predicted"/>